<dbReference type="Pfam" id="PF05691">
    <property type="entry name" value="Raffinose_syn"/>
    <property type="match status" value="2"/>
</dbReference>
<dbReference type="EMBL" id="JRHC01000001">
    <property type="protein sequence ID" value="KJF45334.1"/>
    <property type="molecule type" value="Genomic_DNA"/>
</dbReference>
<dbReference type="OrthoDB" id="9758822at2"/>
<dbReference type="Gene3D" id="3.20.20.70">
    <property type="entry name" value="Aldolase class I"/>
    <property type="match status" value="1"/>
</dbReference>
<dbReference type="Proteomes" id="UP000032544">
    <property type="component" value="Unassembled WGS sequence"/>
</dbReference>
<evidence type="ECO:0000313" key="3">
    <source>
        <dbReference type="Proteomes" id="UP000032544"/>
    </source>
</evidence>
<organism evidence="2 3">
    <name type="scientific">Draconibacterium sediminis</name>
    <dbReference type="NCBI Taxonomy" id="1544798"/>
    <lineage>
        <taxon>Bacteria</taxon>
        <taxon>Pseudomonadati</taxon>
        <taxon>Bacteroidota</taxon>
        <taxon>Bacteroidia</taxon>
        <taxon>Marinilabiliales</taxon>
        <taxon>Prolixibacteraceae</taxon>
        <taxon>Draconibacterium</taxon>
    </lineage>
</organism>
<reference evidence="2 3" key="1">
    <citation type="submission" date="2014-09" db="EMBL/GenBank/DDBJ databases">
        <title>Draft Genome Sequence of Draconibacterium sp. JN14CK-3.</title>
        <authorList>
            <person name="Dong C."/>
            <person name="Lai Q."/>
            <person name="Shao Z."/>
        </authorList>
    </citation>
    <scope>NUCLEOTIDE SEQUENCE [LARGE SCALE GENOMIC DNA]</scope>
    <source>
        <strain evidence="2 3">JN14CK-3</strain>
    </source>
</reference>
<dbReference type="InterPro" id="IPR008811">
    <property type="entry name" value="Glycosyl_hydrolases_36"/>
</dbReference>
<evidence type="ECO:0000256" key="1">
    <source>
        <dbReference type="ARBA" id="ARBA00023277"/>
    </source>
</evidence>
<evidence type="ECO:0000313" key="2">
    <source>
        <dbReference type="EMBL" id="KJF45334.1"/>
    </source>
</evidence>
<name>A0A0D8JF50_9BACT</name>
<dbReference type="InterPro" id="IPR017853">
    <property type="entry name" value="GH"/>
</dbReference>
<dbReference type="RefSeq" id="WP_045027438.1">
    <property type="nucleotide sequence ID" value="NZ_JRHC01000001.1"/>
</dbReference>
<dbReference type="PANTHER" id="PTHR31268:SF32">
    <property type="entry name" value="GALACTINOL--SUCROSE GALACTOSYLTRANSFERASE 2-RELATED"/>
    <property type="match status" value="1"/>
</dbReference>
<dbReference type="PROSITE" id="PS51257">
    <property type="entry name" value="PROKAR_LIPOPROTEIN"/>
    <property type="match status" value="1"/>
</dbReference>
<keyword evidence="3" id="KW-1185">Reference proteome</keyword>
<dbReference type="SUPFAM" id="SSF51445">
    <property type="entry name" value="(Trans)glycosidases"/>
    <property type="match status" value="1"/>
</dbReference>
<dbReference type="InterPro" id="IPR013785">
    <property type="entry name" value="Aldolase_TIM"/>
</dbReference>
<dbReference type="PANTHER" id="PTHR31268">
    <property type="match status" value="1"/>
</dbReference>
<proteinExistence type="predicted"/>
<sequence length="722" mass="80585">MKKLFLKQAFILFVAINLILSLLGCSNLAKEKETKILTDKGSVIHADLAEGTGVVVLEDFAAAPINGNLKTLSTILPQYESLVYFSTDGRERMLDAANRIFPWAANNLKTIVSDGFKPDPKADVPSRNGLLALFKLKDGNYLVLQGIASPMAYAHLRINDNGDLSVILTNFGVDPVAGDIPILAWAKDKDIYKAFQGAWQSAINTAALKERTAMRYEKEYPEIFKYLGWCSWEQYRRKISSDLMVDAMNKIEKNPLPIRWVMVDDGHQHQTGFTMGDSRMLSFGAHPESFPSGFKPLMDLKSDKIKWMGIWHAMNGQWQGLNPEHEMKELAPYMIRVSKKYKGEPMDVMMPKGDSVSSWMFYKGLVGSSKDHGFDFVKIDNQNRQMAFYKGLGNPVKTVSQHAQSLERAAHELSGGLINCFCADLLSLMNTKYSAVSRVSVDYLLNNEEKAKSHLFQSYQNTLWMGQAIWPDHDMFHSSDKFAGRMMAVSKAMSGAPIYLSDAPDDFLNEMVTPLCYSDGRLLRPLAPAVPLPESATISALSEPKAYRVVAPLPHGAAAFVVYNLAHPTPAESIKTQISAEDYTYAGSFIQPAVDQWKVPEEGLVYYDWYEGKGGILNEKYEIELNGFSDRFVQLTPIVNGWSVIGSTDKYLSAAAVETIDYSENEVKLKLIESGSIIVFNRNKINCAAAQKIEDLGNNLWKIMLQSGTKEVEISIIAIDNQ</sequence>
<dbReference type="STRING" id="1544798.LH29_08130"/>
<dbReference type="AlphaFoldDB" id="A0A0D8JF50"/>
<evidence type="ECO:0008006" key="4">
    <source>
        <dbReference type="Google" id="ProtNLM"/>
    </source>
</evidence>
<gene>
    <name evidence="2" type="ORF">LH29_08130</name>
</gene>
<keyword evidence="1" id="KW-0119">Carbohydrate metabolism</keyword>
<comment type="caution">
    <text evidence="2">The sequence shown here is derived from an EMBL/GenBank/DDBJ whole genome shotgun (WGS) entry which is preliminary data.</text>
</comment>
<protein>
    <recommendedName>
        <fullName evidence="4">Glycoside hydrolase family 36</fullName>
    </recommendedName>
</protein>
<accession>A0A0D8JF50</accession>